<organism evidence="1 2">
    <name type="scientific">Puccinia sorghi</name>
    <dbReference type="NCBI Taxonomy" id="27349"/>
    <lineage>
        <taxon>Eukaryota</taxon>
        <taxon>Fungi</taxon>
        <taxon>Dikarya</taxon>
        <taxon>Basidiomycota</taxon>
        <taxon>Pucciniomycotina</taxon>
        <taxon>Pucciniomycetes</taxon>
        <taxon>Pucciniales</taxon>
        <taxon>Pucciniaceae</taxon>
        <taxon>Puccinia</taxon>
    </lineage>
</organism>
<protein>
    <submittedName>
        <fullName evidence="1">Uncharacterized protein</fullName>
    </submittedName>
</protein>
<dbReference type="OrthoDB" id="2502344at2759"/>
<comment type="caution">
    <text evidence="1">The sequence shown here is derived from an EMBL/GenBank/DDBJ whole genome shotgun (WGS) entry which is preliminary data.</text>
</comment>
<dbReference type="EMBL" id="LAVV01010157">
    <property type="protein sequence ID" value="KNZ49480.1"/>
    <property type="molecule type" value="Genomic_DNA"/>
</dbReference>
<dbReference type="Proteomes" id="UP000037035">
    <property type="component" value="Unassembled WGS sequence"/>
</dbReference>
<accession>A0A0L6UNS7</accession>
<evidence type="ECO:0000313" key="2">
    <source>
        <dbReference type="Proteomes" id="UP000037035"/>
    </source>
</evidence>
<evidence type="ECO:0000313" key="1">
    <source>
        <dbReference type="EMBL" id="KNZ49480.1"/>
    </source>
</evidence>
<sequence length="133" mass="15427">MICVTKPTPPITKQLIPPESPTHGSRQNFFFRRSKISKIIYNYLLTDREFLEDQLLLLITSNQYLQPHPAPKTRDKFDLEKLFNIPEADFRQAARAKKDRFINFLEKISSNPVCYQGGIQTQLPIAHQLALTL</sequence>
<dbReference type="VEuPathDB" id="FungiDB:VP01_4993g1"/>
<gene>
    <name evidence="1" type="ORF">VP01_4993g1</name>
</gene>
<dbReference type="AlphaFoldDB" id="A0A0L6UNS7"/>
<proteinExistence type="predicted"/>
<name>A0A0L6UNS7_9BASI</name>
<keyword evidence="2" id="KW-1185">Reference proteome</keyword>
<reference evidence="1 2" key="1">
    <citation type="submission" date="2015-08" db="EMBL/GenBank/DDBJ databases">
        <title>Next Generation Sequencing and Analysis of the Genome of Puccinia sorghi L Schw, the Causal Agent of Maize Common Rust.</title>
        <authorList>
            <person name="Rochi L."/>
            <person name="Burguener G."/>
            <person name="Darino M."/>
            <person name="Turjanski A."/>
            <person name="Kreff E."/>
            <person name="Dieguez M.J."/>
            <person name="Sacco F."/>
        </authorList>
    </citation>
    <scope>NUCLEOTIDE SEQUENCE [LARGE SCALE GENOMIC DNA]</scope>
    <source>
        <strain evidence="1 2">RO10H11247</strain>
    </source>
</reference>